<name>A0ABW6VLY4_MICFU</name>
<comment type="caution">
    <text evidence="2">The sequence shown here is derived from an EMBL/GenBank/DDBJ whole genome shotgun (WGS) entry which is preliminary data.</text>
</comment>
<accession>A0ABW6VLY4</accession>
<protein>
    <submittedName>
        <fullName evidence="2">Uncharacterized protein</fullName>
    </submittedName>
</protein>
<dbReference type="EMBL" id="JBIAXI010000059">
    <property type="protein sequence ID" value="MFF4779627.1"/>
    <property type="molecule type" value="Genomic_DNA"/>
</dbReference>
<dbReference type="Proteomes" id="UP001602119">
    <property type="component" value="Unassembled WGS sequence"/>
</dbReference>
<evidence type="ECO:0000313" key="3">
    <source>
        <dbReference type="Proteomes" id="UP001602119"/>
    </source>
</evidence>
<feature type="region of interest" description="Disordered" evidence="1">
    <location>
        <begin position="1"/>
        <end position="26"/>
    </location>
</feature>
<reference evidence="2 3" key="1">
    <citation type="submission" date="2024-10" db="EMBL/GenBank/DDBJ databases">
        <title>The Natural Products Discovery Center: Release of the First 8490 Sequenced Strains for Exploring Actinobacteria Biosynthetic Diversity.</title>
        <authorList>
            <person name="Kalkreuter E."/>
            <person name="Kautsar S.A."/>
            <person name="Yang D."/>
            <person name="Bader C.D."/>
            <person name="Teijaro C.N."/>
            <person name="Fluegel L."/>
            <person name="Davis C.M."/>
            <person name="Simpson J.R."/>
            <person name="Lauterbach L."/>
            <person name="Steele A.D."/>
            <person name="Gui C."/>
            <person name="Meng S."/>
            <person name="Li G."/>
            <person name="Viehrig K."/>
            <person name="Ye F."/>
            <person name="Su P."/>
            <person name="Kiefer A.F."/>
            <person name="Nichols A."/>
            <person name="Cepeda A.J."/>
            <person name="Yan W."/>
            <person name="Fan B."/>
            <person name="Jiang Y."/>
            <person name="Adhikari A."/>
            <person name="Zheng C.-J."/>
            <person name="Schuster L."/>
            <person name="Cowan T.M."/>
            <person name="Smanski M.J."/>
            <person name="Chevrette M.G."/>
            <person name="De Carvalho L.P.S."/>
            <person name="Shen B."/>
        </authorList>
    </citation>
    <scope>NUCLEOTIDE SEQUENCE [LARGE SCALE GENOMIC DNA]</scope>
    <source>
        <strain evidence="2 3">NPDC001281</strain>
    </source>
</reference>
<keyword evidence="3" id="KW-1185">Reference proteome</keyword>
<organism evidence="2 3">
    <name type="scientific">Microtetraspora fusca</name>
    <dbReference type="NCBI Taxonomy" id="1997"/>
    <lineage>
        <taxon>Bacteria</taxon>
        <taxon>Bacillati</taxon>
        <taxon>Actinomycetota</taxon>
        <taxon>Actinomycetes</taxon>
        <taxon>Streptosporangiales</taxon>
        <taxon>Streptosporangiaceae</taxon>
        <taxon>Microtetraspora</taxon>
    </lineage>
</organism>
<sequence>MKQDATSRGRVSGGAQHTDVPGGVLDDGEDVLTLSIERDGLDEVAGQNSVGLRTQEVGPRAGRPLWSRVDTFLFEDLPDRGRSHRDARVIGGAGGAQEFEVSGDHPDRQRLVELELKG</sequence>
<proteinExistence type="predicted"/>
<evidence type="ECO:0000313" key="2">
    <source>
        <dbReference type="EMBL" id="MFF4779627.1"/>
    </source>
</evidence>
<feature type="compositionally biased region" description="Basic and acidic residues" evidence="1">
    <location>
        <begin position="102"/>
        <end position="118"/>
    </location>
</feature>
<gene>
    <name evidence="2" type="ORF">ACFY05_43120</name>
</gene>
<dbReference type="RefSeq" id="WP_157546541.1">
    <property type="nucleotide sequence ID" value="NZ_BBYK01000101.1"/>
</dbReference>
<evidence type="ECO:0000256" key="1">
    <source>
        <dbReference type="SAM" id="MobiDB-lite"/>
    </source>
</evidence>
<feature type="region of interest" description="Disordered" evidence="1">
    <location>
        <begin position="94"/>
        <end position="118"/>
    </location>
</feature>